<dbReference type="GO" id="GO:0043041">
    <property type="term" value="P:amino acid activation for nonribosomal peptide biosynthetic process"/>
    <property type="evidence" value="ECO:0007669"/>
    <property type="project" value="TreeGrafter"/>
</dbReference>
<dbReference type="SMART" id="SM00823">
    <property type="entry name" value="PKS_PP"/>
    <property type="match status" value="1"/>
</dbReference>
<dbReference type="PANTHER" id="PTHR45527">
    <property type="entry name" value="NONRIBOSOMAL PEPTIDE SYNTHETASE"/>
    <property type="match status" value="1"/>
</dbReference>
<dbReference type="InterPro" id="IPR023213">
    <property type="entry name" value="CAT-like_dom_sf"/>
</dbReference>
<comment type="cofactor">
    <cofactor evidence="1">
        <name>pantetheine 4'-phosphate</name>
        <dbReference type="ChEBI" id="CHEBI:47942"/>
    </cofactor>
</comment>
<feature type="domain" description="Carrier" evidence="4">
    <location>
        <begin position="439"/>
        <end position="513"/>
    </location>
</feature>
<dbReference type="PANTHER" id="PTHR45527:SF1">
    <property type="entry name" value="FATTY ACID SYNTHASE"/>
    <property type="match status" value="1"/>
</dbReference>
<evidence type="ECO:0000256" key="3">
    <source>
        <dbReference type="ARBA" id="ARBA00022553"/>
    </source>
</evidence>
<dbReference type="PROSITE" id="PS00012">
    <property type="entry name" value="PHOSPHOPANTETHEINE"/>
    <property type="match status" value="1"/>
</dbReference>
<sequence length="549" mass="57722">MPDSPRSDRGIPLTLAQQAALLPERMRRTPASDLAVTLEISPGLDAAALDRAAVAVLAQHEILRTVYPDDRRIPYQRVVPAPESVVEVVETGEPELAAALAADADHRFDLLSELPVRIRLYRLPDRQVLSIVAHPVAADDRSLELLVAALFAAYDGAAVAPAPQYRTFALAQLKTLAGTVSDDAGLAHWLQRLADLPERADLTDAEPGTEPVRRRVFRVAPGSIAGATTEAAFAAVVAHVLSAAGMGDDIAVGIADPDREGAATAFGNFTNHLVLRLDPTGGRPARQLVEQAAAQVDEARAHTGTRIERITHQMRGMAAVSSGSLFQALVTVRPAAPLVPETAGRTVRELARRTARPHGVDVVVDVVTDAEGATVTVDFAPALAAHPEVGGLAEALEQTYAQWAAAPESSVAPVAAPALYTRDEMPEPGVTGLGGAPRTDAERLLAEAIREILELDEDDEVGRKDTFFSLGGDSIAALRLVTLLGERGHTLDVQKVFEFPALHELAEQLESADPAAAAAAAAAPEVAPMAASGLDPAALQALGRKFAAQ</sequence>
<dbReference type="RefSeq" id="WP_187686684.1">
    <property type="nucleotide sequence ID" value="NZ_AP023396.1"/>
</dbReference>
<dbReference type="SUPFAM" id="SSF52777">
    <property type="entry name" value="CoA-dependent acyltransferases"/>
    <property type="match status" value="2"/>
</dbReference>
<dbReference type="InterPro" id="IPR006162">
    <property type="entry name" value="Ppantetheine_attach_site"/>
</dbReference>
<dbReference type="InterPro" id="IPR036736">
    <property type="entry name" value="ACP-like_sf"/>
</dbReference>
<dbReference type="Pfam" id="PF00550">
    <property type="entry name" value="PP-binding"/>
    <property type="match status" value="1"/>
</dbReference>
<dbReference type="AlphaFoldDB" id="A0A7G1KGI9"/>
<evidence type="ECO:0000256" key="1">
    <source>
        <dbReference type="ARBA" id="ARBA00001957"/>
    </source>
</evidence>
<accession>A0A7G1KGI9</accession>
<dbReference type="InterPro" id="IPR001242">
    <property type="entry name" value="Condensation_dom"/>
</dbReference>
<dbReference type="Gene3D" id="1.10.1200.10">
    <property type="entry name" value="ACP-like"/>
    <property type="match status" value="1"/>
</dbReference>
<evidence type="ECO:0000313" key="5">
    <source>
        <dbReference type="EMBL" id="BCK53079.1"/>
    </source>
</evidence>
<dbReference type="GO" id="GO:0005737">
    <property type="term" value="C:cytoplasm"/>
    <property type="evidence" value="ECO:0007669"/>
    <property type="project" value="TreeGrafter"/>
</dbReference>
<dbReference type="SUPFAM" id="SSF47336">
    <property type="entry name" value="ACP-like"/>
    <property type="match status" value="1"/>
</dbReference>
<keyword evidence="3" id="KW-0597">Phosphoprotein</keyword>
<dbReference type="EMBL" id="AP023396">
    <property type="protein sequence ID" value="BCK53079.1"/>
    <property type="molecule type" value="Genomic_DNA"/>
</dbReference>
<dbReference type="Proteomes" id="UP000516173">
    <property type="component" value="Chromosome"/>
</dbReference>
<name>A0A7G1KGI9_9NOCA</name>
<keyword evidence="6" id="KW-1185">Reference proteome</keyword>
<evidence type="ECO:0000313" key="6">
    <source>
        <dbReference type="Proteomes" id="UP000516173"/>
    </source>
</evidence>
<evidence type="ECO:0000256" key="2">
    <source>
        <dbReference type="ARBA" id="ARBA00022450"/>
    </source>
</evidence>
<dbReference type="GeneID" id="80345471"/>
<evidence type="ECO:0000259" key="4">
    <source>
        <dbReference type="PROSITE" id="PS50075"/>
    </source>
</evidence>
<gene>
    <name evidence="5" type="ORF">NWFMUON74_08510</name>
</gene>
<dbReference type="Gene3D" id="3.30.559.30">
    <property type="entry name" value="Nonribosomal peptide synthetase, condensation domain"/>
    <property type="match status" value="1"/>
</dbReference>
<keyword evidence="2" id="KW-0596">Phosphopantetheine</keyword>
<dbReference type="GO" id="GO:0008610">
    <property type="term" value="P:lipid biosynthetic process"/>
    <property type="evidence" value="ECO:0007669"/>
    <property type="project" value="UniProtKB-ARBA"/>
</dbReference>
<dbReference type="KEGG" id="nwl:NWFMUON74_08510"/>
<proteinExistence type="predicted"/>
<organism evidence="5 6">
    <name type="scientific">Nocardia wallacei</name>
    <dbReference type="NCBI Taxonomy" id="480035"/>
    <lineage>
        <taxon>Bacteria</taxon>
        <taxon>Bacillati</taxon>
        <taxon>Actinomycetota</taxon>
        <taxon>Actinomycetes</taxon>
        <taxon>Mycobacteriales</taxon>
        <taxon>Nocardiaceae</taxon>
        <taxon>Nocardia</taxon>
    </lineage>
</organism>
<dbReference type="GO" id="GO:0031177">
    <property type="term" value="F:phosphopantetheine binding"/>
    <property type="evidence" value="ECO:0007669"/>
    <property type="project" value="InterPro"/>
</dbReference>
<dbReference type="GO" id="GO:0044550">
    <property type="term" value="P:secondary metabolite biosynthetic process"/>
    <property type="evidence" value="ECO:0007669"/>
    <property type="project" value="TreeGrafter"/>
</dbReference>
<dbReference type="GO" id="GO:0003824">
    <property type="term" value="F:catalytic activity"/>
    <property type="evidence" value="ECO:0007669"/>
    <property type="project" value="InterPro"/>
</dbReference>
<reference evidence="5 6" key="1">
    <citation type="submission" date="2020-08" db="EMBL/GenBank/DDBJ databases">
        <title>Genome Sequencing of Nocardia wallacei strain FMUON74 and assembly.</title>
        <authorList>
            <person name="Toyokawa M."/>
            <person name="Uesaka K."/>
        </authorList>
    </citation>
    <scope>NUCLEOTIDE SEQUENCE [LARGE SCALE GENOMIC DNA]</scope>
    <source>
        <strain evidence="5 6">FMUON74</strain>
    </source>
</reference>
<dbReference type="Pfam" id="PF00668">
    <property type="entry name" value="Condensation"/>
    <property type="match status" value="1"/>
</dbReference>
<dbReference type="Gene3D" id="3.30.559.10">
    <property type="entry name" value="Chloramphenicol acetyltransferase-like domain"/>
    <property type="match status" value="1"/>
</dbReference>
<dbReference type="InterPro" id="IPR020806">
    <property type="entry name" value="PKS_PP-bd"/>
</dbReference>
<dbReference type="InterPro" id="IPR009081">
    <property type="entry name" value="PP-bd_ACP"/>
</dbReference>
<protein>
    <recommendedName>
        <fullName evidence="4">Carrier domain-containing protein</fullName>
    </recommendedName>
</protein>
<dbReference type="PROSITE" id="PS50075">
    <property type="entry name" value="CARRIER"/>
    <property type="match status" value="1"/>
</dbReference>